<evidence type="ECO:0000313" key="2">
    <source>
        <dbReference type="Proteomes" id="UP001497522"/>
    </source>
</evidence>
<organism evidence="1 2">
    <name type="scientific">Sphagnum jensenii</name>
    <dbReference type="NCBI Taxonomy" id="128206"/>
    <lineage>
        <taxon>Eukaryota</taxon>
        <taxon>Viridiplantae</taxon>
        <taxon>Streptophyta</taxon>
        <taxon>Embryophyta</taxon>
        <taxon>Bryophyta</taxon>
        <taxon>Sphagnophytina</taxon>
        <taxon>Sphagnopsida</taxon>
        <taxon>Sphagnales</taxon>
        <taxon>Sphagnaceae</taxon>
        <taxon>Sphagnum</taxon>
    </lineage>
</organism>
<dbReference type="EMBL" id="CAXHBF010000029">
    <property type="protein sequence ID" value="CAK9854866.1"/>
    <property type="molecule type" value="Genomic_DNA"/>
</dbReference>
<dbReference type="Proteomes" id="UP001497522">
    <property type="component" value="Unassembled WGS sequence"/>
</dbReference>
<comment type="caution">
    <text evidence="1">The sequence shown here is derived from an EMBL/GenBank/DDBJ whole genome shotgun (WGS) entry which is preliminary data.</text>
</comment>
<evidence type="ECO:0000313" key="1">
    <source>
        <dbReference type="EMBL" id="CAK9854866.1"/>
    </source>
</evidence>
<name>A0ABP1A0S0_9BRYO</name>
<protein>
    <submittedName>
        <fullName evidence="1">Uncharacterized protein</fullName>
    </submittedName>
</protein>
<reference evidence="1" key="1">
    <citation type="submission" date="2024-03" db="EMBL/GenBank/DDBJ databases">
        <authorList>
            <consortium name="ELIXIR-Norway"/>
            <consortium name="Elixir Norway"/>
        </authorList>
    </citation>
    <scope>NUCLEOTIDE SEQUENCE</scope>
</reference>
<gene>
    <name evidence="1" type="ORF">CSSPJE1EN2_LOCUS24798</name>
</gene>
<sequence>MRNLGLNSVATEVGAGLHIMAWSKDHVVECGSITVVDITVEGEVAPPVPVEIDDKEAQLEVDNAERGDIVAVQIKNFINAGIFPTIIKGAAFKDLKKTTSFLNQCGMRLIDKDKVEWFICLLDSCFNVKKPVVIKCTKTGASNACNHLDKKHCITSSKTMATNKKLAHIKK</sequence>
<accession>A0ABP1A0S0</accession>
<proteinExistence type="predicted"/>
<keyword evidence="2" id="KW-1185">Reference proteome</keyword>